<dbReference type="InterPro" id="IPR000192">
    <property type="entry name" value="Aminotrans_V_dom"/>
</dbReference>
<feature type="domain" description="Aminotransferase class V" evidence="11">
    <location>
        <begin position="5"/>
        <end position="364"/>
    </location>
</feature>
<keyword evidence="8" id="KW-0411">Iron-sulfur</keyword>
<dbReference type="RefSeq" id="WP_062281131.1">
    <property type="nucleotide sequence ID" value="NZ_DF968181.1"/>
</dbReference>
<dbReference type="PANTHER" id="PTHR11601">
    <property type="entry name" value="CYSTEINE DESULFURYLASE FAMILY MEMBER"/>
    <property type="match status" value="1"/>
</dbReference>
<dbReference type="Proteomes" id="UP000053370">
    <property type="component" value="Unassembled WGS sequence"/>
</dbReference>
<evidence type="ECO:0000256" key="4">
    <source>
        <dbReference type="ARBA" id="ARBA00022679"/>
    </source>
</evidence>
<dbReference type="EC" id="2.8.1.7" evidence="3"/>
<dbReference type="InterPro" id="IPR015424">
    <property type="entry name" value="PyrdxlP-dep_Trfase"/>
</dbReference>
<dbReference type="GO" id="GO:0046872">
    <property type="term" value="F:metal ion binding"/>
    <property type="evidence" value="ECO:0007669"/>
    <property type="project" value="UniProtKB-KW"/>
</dbReference>
<evidence type="ECO:0000256" key="1">
    <source>
        <dbReference type="ARBA" id="ARBA00001933"/>
    </source>
</evidence>
<dbReference type="PANTHER" id="PTHR11601:SF34">
    <property type="entry name" value="CYSTEINE DESULFURASE"/>
    <property type="match status" value="1"/>
</dbReference>
<dbReference type="FunFam" id="3.40.640.10:FF:000084">
    <property type="entry name" value="IscS-like cysteine desulfurase"/>
    <property type="match status" value="1"/>
</dbReference>
<dbReference type="STRING" id="1678840.ATC1_13914"/>
<dbReference type="InterPro" id="IPR015421">
    <property type="entry name" value="PyrdxlP-dep_Trfase_major"/>
</dbReference>
<evidence type="ECO:0000313" key="12">
    <source>
        <dbReference type="EMBL" id="GAP40932.1"/>
    </source>
</evidence>
<keyword evidence="5" id="KW-0479">Metal-binding</keyword>
<evidence type="ECO:0000259" key="11">
    <source>
        <dbReference type="Pfam" id="PF00266"/>
    </source>
</evidence>
<evidence type="ECO:0000256" key="10">
    <source>
        <dbReference type="RuleBase" id="RU004504"/>
    </source>
</evidence>
<proteinExistence type="inferred from homology"/>
<dbReference type="PROSITE" id="PS00595">
    <property type="entry name" value="AA_TRANSFER_CLASS_5"/>
    <property type="match status" value="1"/>
</dbReference>
<dbReference type="PIRSF" id="PIRSF005572">
    <property type="entry name" value="NifS"/>
    <property type="match status" value="1"/>
</dbReference>
<dbReference type="GO" id="GO:0051536">
    <property type="term" value="F:iron-sulfur cluster binding"/>
    <property type="evidence" value="ECO:0007669"/>
    <property type="project" value="UniProtKB-KW"/>
</dbReference>
<comment type="cofactor">
    <cofactor evidence="1 10">
        <name>pyridoxal 5'-phosphate</name>
        <dbReference type="ChEBI" id="CHEBI:597326"/>
    </cofactor>
</comment>
<dbReference type="OrthoDB" id="9808002at2"/>
<keyword evidence="13" id="KW-1185">Reference proteome</keyword>
<accession>A0A0S7BUK9</accession>
<gene>
    <name evidence="12" type="ORF">ATC1_13914</name>
</gene>
<keyword evidence="4" id="KW-0808">Transferase</keyword>
<dbReference type="Gene3D" id="1.10.260.50">
    <property type="match status" value="1"/>
</dbReference>
<evidence type="ECO:0000256" key="9">
    <source>
        <dbReference type="ARBA" id="ARBA00050776"/>
    </source>
</evidence>
<evidence type="ECO:0000256" key="3">
    <source>
        <dbReference type="ARBA" id="ARBA00012239"/>
    </source>
</evidence>
<dbReference type="Gene3D" id="3.90.1150.10">
    <property type="entry name" value="Aspartate Aminotransferase, domain 1"/>
    <property type="match status" value="1"/>
</dbReference>
<evidence type="ECO:0000256" key="6">
    <source>
        <dbReference type="ARBA" id="ARBA00022898"/>
    </source>
</evidence>
<comment type="similarity">
    <text evidence="2">Belongs to the class-V pyridoxal-phosphate-dependent aminotransferase family. NifS/IscS subfamily.</text>
</comment>
<evidence type="ECO:0000313" key="13">
    <source>
        <dbReference type="Proteomes" id="UP000053370"/>
    </source>
</evidence>
<dbReference type="InterPro" id="IPR016454">
    <property type="entry name" value="Cysteine_dSase"/>
</dbReference>
<name>A0A0S7BUK9_9CHLR</name>
<dbReference type="Pfam" id="PF00266">
    <property type="entry name" value="Aminotran_5"/>
    <property type="match status" value="1"/>
</dbReference>
<organism evidence="12">
    <name type="scientific">Flexilinea flocculi</name>
    <dbReference type="NCBI Taxonomy" id="1678840"/>
    <lineage>
        <taxon>Bacteria</taxon>
        <taxon>Bacillati</taxon>
        <taxon>Chloroflexota</taxon>
        <taxon>Anaerolineae</taxon>
        <taxon>Anaerolineales</taxon>
        <taxon>Anaerolineaceae</taxon>
        <taxon>Flexilinea</taxon>
    </lineage>
</organism>
<dbReference type="InterPro" id="IPR001611">
    <property type="entry name" value="Leu-rich_rpt"/>
</dbReference>
<dbReference type="PATRIC" id="fig|1678840.3.peg.2299"/>
<reference evidence="12" key="1">
    <citation type="journal article" date="2015" name="Genome Announc.">
        <title>Draft Genome Sequence of Anaerolineae Strain TC1, a Novel Isolate from a Methanogenic Wastewater Treatment System.</title>
        <authorList>
            <person name="Matsuura N."/>
            <person name="Tourlousse D.M."/>
            <person name="Sun L."/>
            <person name="Toyonaga M."/>
            <person name="Kuroda K."/>
            <person name="Ohashi A."/>
            <person name="Cruz R."/>
            <person name="Yamaguchi T."/>
            <person name="Sekiguchi Y."/>
        </authorList>
    </citation>
    <scope>NUCLEOTIDE SEQUENCE [LARGE SCALE GENOMIC DNA]</scope>
    <source>
        <strain evidence="12">TC1</strain>
    </source>
</reference>
<sequence>MGTLIYADNAATTQLDKDALEAMLPFLNQEFGNASNQYSFARFPRKAIEEARLIISNCINARPDEIFFTSGGTESDNWAIKGIALKTQNKGKQIITSSIEHHAVLHSCSFLEEIGYKVIYLPVNSQGHASIDNLREAIGTNTSLVSLMLANNEIGTIQKIEELSKIANDRRVLFHSDAVQAVGHIPIDVNTLGVDLLSASAHKFNGPKGVGFLYLRKGTDLINWSSGGKQEFGRRSGTENVAGIVGMAVALKKNVDNLRANEIYLQRLSSLFFEKLTGSGIDFLVNGDNYRRLPGNINISIRNQDGEALMHRLDLKGIIVSTGSACSSGKLDISHVIKSIDVPREYALGTIRISIGKDNSIPDVLAIADAISSIILRGSM</sequence>
<comment type="catalytic activity">
    <reaction evidence="9">
        <text>(sulfur carrier)-H + L-cysteine = (sulfur carrier)-SH + L-alanine</text>
        <dbReference type="Rhea" id="RHEA:43892"/>
        <dbReference type="Rhea" id="RHEA-COMP:14737"/>
        <dbReference type="Rhea" id="RHEA-COMP:14739"/>
        <dbReference type="ChEBI" id="CHEBI:29917"/>
        <dbReference type="ChEBI" id="CHEBI:35235"/>
        <dbReference type="ChEBI" id="CHEBI:57972"/>
        <dbReference type="ChEBI" id="CHEBI:64428"/>
        <dbReference type="EC" id="2.8.1.7"/>
    </reaction>
</comment>
<dbReference type="EMBL" id="DF968181">
    <property type="protein sequence ID" value="GAP40932.1"/>
    <property type="molecule type" value="Genomic_DNA"/>
</dbReference>
<evidence type="ECO:0000256" key="5">
    <source>
        <dbReference type="ARBA" id="ARBA00022723"/>
    </source>
</evidence>
<dbReference type="InterPro" id="IPR015422">
    <property type="entry name" value="PyrdxlP-dep_Trfase_small"/>
</dbReference>
<dbReference type="GO" id="GO:0031071">
    <property type="term" value="F:cysteine desulfurase activity"/>
    <property type="evidence" value="ECO:0007669"/>
    <property type="project" value="UniProtKB-EC"/>
</dbReference>
<evidence type="ECO:0000256" key="8">
    <source>
        <dbReference type="ARBA" id="ARBA00023014"/>
    </source>
</evidence>
<dbReference type="InterPro" id="IPR020578">
    <property type="entry name" value="Aminotrans_V_PyrdxlP_BS"/>
</dbReference>
<keyword evidence="7" id="KW-0408">Iron</keyword>
<keyword evidence="6" id="KW-0663">Pyridoxal phosphate</keyword>
<dbReference type="AlphaFoldDB" id="A0A0S7BUK9"/>
<dbReference type="Gene3D" id="3.40.640.10">
    <property type="entry name" value="Type I PLP-dependent aspartate aminotransferase-like (Major domain)"/>
    <property type="match status" value="1"/>
</dbReference>
<protein>
    <recommendedName>
        <fullName evidence="3">cysteine desulfurase</fullName>
        <ecNumber evidence="3">2.8.1.7</ecNumber>
    </recommendedName>
</protein>
<evidence type="ECO:0000256" key="7">
    <source>
        <dbReference type="ARBA" id="ARBA00023004"/>
    </source>
</evidence>
<dbReference type="PROSITE" id="PS51450">
    <property type="entry name" value="LRR"/>
    <property type="match status" value="1"/>
</dbReference>
<evidence type="ECO:0000256" key="2">
    <source>
        <dbReference type="ARBA" id="ARBA00006490"/>
    </source>
</evidence>
<dbReference type="SUPFAM" id="SSF53383">
    <property type="entry name" value="PLP-dependent transferases"/>
    <property type="match status" value="1"/>
</dbReference>